<organism evidence="1 2">
    <name type="scientific">Parablautia intestinalis</name>
    <dbReference type="NCBI Taxonomy" id="2320100"/>
    <lineage>
        <taxon>Bacteria</taxon>
        <taxon>Bacillati</taxon>
        <taxon>Bacillota</taxon>
        <taxon>Clostridia</taxon>
        <taxon>Lachnospirales</taxon>
        <taxon>Lachnospiraceae</taxon>
        <taxon>Parablautia</taxon>
    </lineage>
</organism>
<accession>A0A3A9AJG5</accession>
<dbReference type="NCBIfam" id="NF040785">
    <property type="entry name" value="CD3324_fam"/>
    <property type="match status" value="1"/>
</dbReference>
<dbReference type="InterPro" id="IPR049739">
    <property type="entry name" value="YraL-like"/>
</dbReference>
<dbReference type="AlphaFoldDB" id="A0A3A9AJG5"/>
<comment type="caution">
    <text evidence="1">The sequence shown here is derived from an EMBL/GenBank/DDBJ whole genome shotgun (WGS) entry which is preliminary data.</text>
</comment>
<dbReference type="OrthoDB" id="9800398at2"/>
<evidence type="ECO:0008006" key="3">
    <source>
        <dbReference type="Google" id="ProtNLM"/>
    </source>
</evidence>
<dbReference type="RefSeq" id="WP_120469998.1">
    <property type="nucleotide sequence ID" value="NZ_RAYQ01000011.1"/>
</dbReference>
<dbReference type="Proteomes" id="UP000280696">
    <property type="component" value="Unassembled WGS sequence"/>
</dbReference>
<keyword evidence="2" id="KW-1185">Reference proteome</keyword>
<dbReference type="Gene3D" id="1.10.10.60">
    <property type="entry name" value="Homeodomain-like"/>
    <property type="match status" value="1"/>
</dbReference>
<reference evidence="1 2" key="1">
    <citation type="submission" date="2018-09" db="EMBL/GenBank/DDBJ databases">
        <title>Murine metabolic-syndrome-specific gut microbial biobank.</title>
        <authorList>
            <person name="Liu C."/>
        </authorList>
    </citation>
    <scope>NUCLEOTIDE SEQUENCE [LARGE SCALE GENOMIC DNA]</scope>
    <source>
        <strain evidence="1 2">0.1xD8-82</strain>
    </source>
</reference>
<name>A0A3A9AJG5_9FIRM</name>
<dbReference type="InterPro" id="IPR009057">
    <property type="entry name" value="Homeodomain-like_sf"/>
</dbReference>
<protein>
    <recommendedName>
        <fullName evidence="3">Mor transcription activator domain-containing protein</fullName>
    </recommendedName>
</protein>
<gene>
    <name evidence="1" type="ORF">D7V94_11755</name>
</gene>
<dbReference type="EMBL" id="RAYQ01000011">
    <property type="protein sequence ID" value="RKI91184.1"/>
    <property type="molecule type" value="Genomic_DNA"/>
</dbReference>
<proteinExistence type="predicted"/>
<dbReference type="Pfam" id="PF13384">
    <property type="entry name" value="HTH_23"/>
    <property type="match status" value="1"/>
</dbReference>
<evidence type="ECO:0000313" key="1">
    <source>
        <dbReference type="EMBL" id="RKI91184.1"/>
    </source>
</evidence>
<evidence type="ECO:0000313" key="2">
    <source>
        <dbReference type="Proteomes" id="UP000280696"/>
    </source>
</evidence>
<dbReference type="SUPFAM" id="SSF46689">
    <property type="entry name" value="Homeodomain-like"/>
    <property type="match status" value="1"/>
</dbReference>
<sequence>MKYINAADVLPTELLKELSAYVNGQLLYVPSMESKKSWGSESGSNQYYERRNMDIINLHHKGMSIDEICERFHLSYDTIRKIIKSNLQGFTQ</sequence>